<evidence type="ECO:0000313" key="3">
    <source>
        <dbReference type="Proteomes" id="UP001181046"/>
    </source>
</evidence>
<dbReference type="PANTHER" id="PTHR22916:SF3">
    <property type="entry name" value="UDP-GLCNAC:BETAGAL BETA-1,3-N-ACETYLGLUCOSAMINYLTRANSFERASE-LIKE PROTEIN 1"/>
    <property type="match status" value="1"/>
</dbReference>
<dbReference type="GO" id="GO:0016757">
    <property type="term" value="F:glycosyltransferase activity"/>
    <property type="evidence" value="ECO:0007669"/>
    <property type="project" value="UniProtKB-KW"/>
</dbReference>
<dbReference type="RefSeq" id="WP_311829177.1">
    <property type="nucleotide sequence ID" value="NZ_JARQAJ010000001.1"/>
</dbReference>
<keyword evidence="2" id="KW-0808">Transferase</keyword>
<proteinExistence type="predicted"/>
<sequence>MELLHTFMICAYKESDYLEECIQSCLNQISVNEGKSTVLLYTSTPNAFIQGLCDKYGIEMLTKSGGGIGKDWNNSLSFVKTKYATIAHQDDVYLPEYGSKVITAFERKAHCNIVFSDYSEIDADSSLRSRNINLVIKTSALHIMNLLPLKIYQRRIYAFGNFICCPAVSYNMTRLQDFRFDESLKMTLDWDAWERIMRREGSVQYVSDKLMYHRIHQASETTVNTLDHTREKEEHAMYCRYWGQHIANLLMKLYIYNQKSNH</sequence>
<accession>A0ABU3F6R5</accession>
<keyword evidence="2" id="KW-0328">Glycosyltransferase</keyword>
<dbReference type="Proteomes" id="UP001181046">
    <property type="component" value="Unassembled WGS sequence"/>
</dbReference>
<dbReference type="Pfam" id="PF00535">
    <property type="entry name" value="Glycos_transf_2"/>
    <property type="match status" value="1"/>
</dbReference>
<dbReference type="EMBL" id="JARQAJ010000001">
    <property type="protein sequence ID" value="MDT2758342.1"/>
    <property type="molecule type" value="Genomic_DNA"/>
</dbReference>
<dbReference type="EC" id="2.4.-.-" evidence="2"/>
<evidence type="ECO:0000259" key="1">
    <source>
        <dbReference type="Pfam" id="PF00535"/>
    </source>
</evidence>
<comment type="caution">
    <text evidence="2">The sequence shown here is derived from an EMBL/GenBank/DDBJ whole genome shotgun (WGS) entry which is preliminary data.</text>
</comment>
<keyword evidence="3" id="KW-1185">Reference proteome</keyword>
<dbReference type="Gene3D" id="3.90.550.10">
    <property type="entry name" value="Spore Coat Polysaccharide Biosynthesis Protein SpsA, Chain A"/>
    <property type="match status" value="1"/>
</dbReference>
<protein>
    <submittedName>
        <fullName evidence="2">Glycosyltransferase</fullName>
        <ecNumber evidence="2">2.4.-.-</ecNumber>
    </submittedName>
</protein>
<dbReference type="PANTHER" id="PTHR22916">
    <property type="entry name" value="GLYCOSYLTRANSFERASE"/>
    <property type="match status" value="1"/>
</dbReference>
<dbReference type="SUPFAM" id="SSF53448">
    <property type="entry name" value="Nucleotide-diphospho-sugar transferases"/>
    <property type="match status" value="1"/>
</dbReference>
<reference evidence="2" key="1">
    <citation type="submission" date="2023-03" db="EMBL/GenBank/DDBJ databases">
        <authorList>
            <person name="Shen W."/>
            <person name="Cai J."/>
        </authorList>
    </citation>
    <scope>NUCLEOTIDE SEQUENCE</scope>
    <source>
        <strain evidence="2">P66-3</strain>
    </source>
</reference>
<feature type="domain" description="Glycosyltransferase 2-like" evidence="1">
    <location>
        <begin position="7"/>
        <end position="144"/>
    </location>
</feature>
<name>A0ABU3F6R5_9ENTE</name>
<evidence type="ECO:0000313" key="2">
    <source>
        <dbReference type="EMBL" id="MDT2758342.1"/>
    </source>
</evidence>
<organism evidence="2 3">
    <name type="scientific">Enterococcus xiangfangensis</name>
    <dbReference type="NCBI Taxonomy" id="1296537"/>
    <lineage>
        <taxon>Bacteria</taxon>
        <taxon>Bacillati</taxon>
        <taxon>Bacillota</taxon>
        <taxon>Bacilli</taxon>
        <taxon>Lactobacillales</taxon>
        <taxon>Enterococcaceae</taxon>
        <taxon>Enterococcus</taxon>
    </lineage>
</organism>
<gene>
    <name evidence="2" type="ORF">P7H27_00900</name>
</gene>
<dbReference type="InterPro" id="IPR001173">
    <property type="entry name" value="Glyco_trans_2-like"/>
</dbReference>
<dbReference type="InterPro" id="IPR029044">
    <property type="entry name" value="Nucleotide-diphossugar_trans"/>
</dbReference>